<protein>
    <submittedName>
        <fullName evidence="1">Type VI secretion system protein VasD</fullName>
    </submittedName>
</protein>
<dbReference type="Proteomes" id="UP000182719">
    <property type="component" value="Unassembled WGS sequence"/>
</dbReference>
<dbReference type="NCBIfam" id="TIGR03352">
    <property type="entry name" value="VI_chp_3"/>
    <property type="match status" value="1"/>
</dbReference>
<keyword evidence="2" id="KW-1185">Reference proteome</keyword>
<dbReference type="Gene3D" id="2.60.40.4150">
    <property type="entry name" value="Type VI secretion system, lipoprotein SciN"/>
    <property type="match status" value="1"/>
</dbReference>
<accession>A0A1H7NXM9</accession>
<dbReference type="PANTHER" id="PTHR37625">
    <property type="entry name" value="OUTER MEMBRANE LIPOPROTEIN-RELATED"/>
    <property type="match status" value="1"/>
</dbReference>
<dbReference type="InterPro" id="IPR017734">
    <property type="entry name" value="T6SS_SciN"/>
</dbReference>
<evidence type="ECO:0000313" key="1">
    <source>
        <dbReference type="EMBL" id="SEL28069.1"/>
    </source>
</evidence>
<dbReference type="InterPro" id="IPR038706">
    <property type="entry name" value="Type_VI_SciN-like_sf"/>
</dbReference>
<organism evidence="1 2">
    <name type="scientific">Stigmatella aurantiaca</name>
    <dbReference type="NCBI Taxonomy" id="41"/>
    <lineage>
        <taxon>Bacteria</taxon>
        <taxon>Pseudomonadati</taxon>
        <taxon>Myxococcota</taxon>
        <taxon>Myxococcia</taxon>
        <taxon>Myxococcales</taxon>
        <taxon>Cystobacterineae</taxon>
        <taxon>Archangiaceae</taxon>
        <taxon>Stigmatella</taxon>
    </lineage>
</organism>
<name>A0A1H7NXM9_STIAU</name>
<dbReference type="Pfam" id="PF12790">
    <property type="entry name" value="T6SS-SciN"/>
    <property type="match status" value="1"/>
</dbReference>
<dbReference type="AlphaFoldDB" id="A0A1H7NXM9"/>
<dbReference type="PANTHER" id="PTHR37625:SF4">
    <property type="entry name" value="OUTER MEMBRANE LIPOPROTEIN"/>
    <property type="match status" value="1"/>
</dbReference>
<sequence length="181" mass="20153">MLLLASTGGTACAKRVGPAACETPPPFQVVLDVSAQVNPDPRGRSLPTVVQILQLQDSVKLDRAGFRDLWSSPQEFLGKDLLQTAEFTVAPGQKFQRWIQRDPKARFVLAMGHFRQPLGYSWRAIAKLDPVPEVFCSERPAGEQDAPRPGDLQLRYRLQGYQLDILRRHAVLTPPAPKRSS</sequence>
<dbReference type="EMBL" id="FOAP01000005">
    <property type="protein sequence ID" value="SEL28069.1"/>
    <property type="molecule type" value="Genomic_DNA"/>
</dbReference>
<proteinExistence type="predicted"/>
<gene>
    <name evidence="1" type="ORF">SAMN05444354_105100</name>
</gene>
<dbReference type="RefSeq" id="WP_083423158.1">
    <property type="nucleotide sequence ID" value="NZ_FOAP01000005.1"/>
</dbReference>
<reference evidence="2" key="1">
    <citation type="submission" date="2016-10" db="EMBL/GenBank/DDBJ databases">
        <authorList>
            <person name="Varghese N."/>
            <person name="Submissions S."/>
        </authorList>
    </citation>
    <scope>NUCLEOTIDE SEQUENCE [LARGE SCALE GENOMIC DNA]</scope>
    <source>
        <strain evidence="2">DSM 17044</strain>
    </source>
</reference>
<dbReference type="OrthoDB" id="5381564at2"/>
<evidence type="ECO:0000313" key="2">
    <source>
        <dbReference type="Proteomes" id="UP000182719"/>
    </source>
</evidence>